<accession>A0A6J5PP69</accession>
<sequence length="92" mass="10250">MEIETKGRGAPLGNQNAARQRLFYDKLRKILIQEPHRLHSIAEKLISEAENGESWAIKEIIDRVDGKALQALENSDGTPLLSGIVVSFVKPE</sequence>
<name>A0A6J5PP69_9CAUD</name>
<gene>
    <name evidence="1" type="ORF">UFOVP953_21</name>
</gene>
<organism evidence="1">
    <name type="scientific">uncultured Caudovirales phage</name>
    <dbReference type="NCBI Taxonomy" id="2100421"/>
    <lineage>
        <taxon>Viruses</taxon>
        <taxon>Duplodnaviria</taxon>
        <taxon>Heunggongvirae</taxon>
        <taxon>Uroviricota</taxon>
        <taxon>Caudoviricetes</taxon>
        <taxon>Peduoviridae</taxon>
        <taxon>Maltschvirus</taxon>
        <taxon>Maltschvirus maltsch</taxon>
    </lineage>
</organism>
<proteinExistence type="predicted"/>
<dbReference type="EMBL" id="LR796899">
    <property type="protein sequence ID" value="CAB4172982.1"/>
    <property type="molecule type" value="Genomic_DNA"/>
</dbReference>
<evidence type="ECO:0000313" key="1">
    <source>
        <dbReference type="EMBL" id="CAB4172982.1"/>
    </source>
</evidence>
<protein>
    <submittedName>
        <fullName evidence="1">Uncharacterized protein</fullName>
    </submittedName>
</protein>
<reference evidence="1" key="1">
    <citation type="submission" date="2020-05" db="EMBL/GenBank/DDBJ databases">
        <authorList>
            <person name="Chiriac C."/>
            <person name="Salcher M."/>
            <person name="Ghai R."/>
            <person name="Kavagutti S V."/>
        </authorList>
    </citation>
    <scope>NUCLEOTIDE SEQUENCE</scope>
</reference>